<evidence type="ECO:0008006" key="4">
    <source>
        <dbReference type="Google" id="ProtNLM"/>
    </source>
</evidence>
<feature type="transmembrane region" description="Helical" evidence="1">
    <location>
        <begin position="21"/>
        <end position="43"/>
    </location>
</feature>
<proteinExistence type="predicted"/>
<evidence type="ECO:0000313" key="3">
    <source>
        <dbReference type="Proteomes" id="UP000199167"/>
    </source>
</evidence>
<dbReference type="EMBL" id="FOIZ01000002">
    <property type="protein sequence ID" value="SEW45592.1"/>
    <property type="molecule type" value="Genomic_DNA"/>
</dbReference>
<keyword evidence="1" id="KW-0472">Membrane</keyword>
<protein>
    <recommendedName>
        <fullName evidence="4">RDD family protein</fullName>
    </recommendedName>
</protein>
<sequence>MLLSRSIAKRRIAAGVRPSFVGAWGLVLADLLSVVLAVLIAWGPFAAWFRANEPAVGLTIALIVVLFFIPSQVFLILSALWAAKSRWIEKNTDA</sequence>
<keyword evidence="1" id="KW-0812">Transmembrane</keyword>
<dbReference type="STRING" id="364200.SAMN04488515_3356"/>
<evidence type="ECO:0000256" key="1">
    <source>
        <dbReference type="SAM" id="Phobius"/>
    </source>
</evidence>
<name>A0A1I0RVP1_9RHOB</name>
<dbReference type="RefSeq" id="WP_089996993.1">
    <property type="nucleotide sequence ID" value="NZ_FOIZ01000002.1"/>
</dbReference>
<keyword evidence="1" id="KW-1133">Transmembrane helix</keyword>
<gene>
    <name evidence="2" type="ORF">SAMN04488515_3356</name>
</gene>
<reference evidence="2 3" key="1">
    <citation type="submission" date="2016-10" db="EMBL/GenBank/DDBJ databases">
        <authorList>
            <person name="de Groot N.N."/>
        </authorList>
    </citation>
    <scope>NUCLEOTIDE SEQUENCE [LARGE SCALE GENOMIC DNA]</scope>
    <source>
        <strain evidence="2 3">DSM 17925</strain>
    </source>
</reference>
<organism evidence="2 3">
    <name type="scientific">Cognatiyoonia koreensis</name>
    <dbReference type="NCBI Taxonomy" id="364200"/>
    <lineage>
        <taxon>Bacteria</taxon>
        <taxon>Pseudomonadati</taxon>
        <taxon>Pseudomonadota</taxon>
        <taxon>Alphaproteobacteria</taxon>
        <taxon>Rhodobacterales</taxon>
        <taxon>Paracoccaceae</taxon>
        <taxon>Cognatiyoonia</taxon>
    </lineage>
</organism>
<accession>A0A1I0RVP1</accession>
<dbReference type="Proteomes" id="UP000199167">
    <property type="component" value="Unassembled WGS sequence"/>
</dbReference>
<keyword evidence="3" id="KW-1185">Reference proteome</keyword>
<evidence type="ECO:0000313" key="2">
    <source>
        <dbReference type="EMBL" id="SEW45592.1"/>
    </source>
</evidence>
<feature type="transmembrane region" description="Helical" evidence="1">
    <location>
        <begin position="55"/>
        <end position="82"/>
    </location>
</feature>
<dbReference type="OrthoDB" id="7652294at2"/>
<dbReference type="AlphaFoldDB" id="A0A1I0RVP1"/>